<name>A0A3S5CNG7_9PLAT</name>
<keyword evidence="3" id="KW-1185">Reference proteome</keyword>
<organism evidence="2 3">
    <name type="scientific">Protopolystoma xenopodis</name>
    <dbReference type="NCBI Taxonomy" id="117903"/>
    <lineage>
        <taxon>Eukaryota</taxon>
        <taxon>Metazoa</taxon>
        <taxon>Spiralia</taxon>
        <taxon>Lophotrochozoa</taxon>
        <taxon>Platyhelminthes</taxon>
        <taxon>Monogenea</taxon>
        <taxon>Polyopisthocotylea</taxon>
        <taxon>Polystomatidea</taxon>
        <taxon>Polystomatidae</taxon>
        <taxon>Protopolystoma</taxon>
    </lineage>
</organism>
<evidence type="ECO:0000256" key="1">
    <source>
        <dbReference type="SAM" id="MobiDB-lite"/>
    </source>
</evidence>
<dbReference type="Proteomes" id="UP000784294">
    <property type="component" value="Unassembled WGS sequence"/>
</dbReference>
<reference evidence="2" key="1">
    <citation type="submission" date="2018-11" db="EMBL/GenBank/DDBJ databases">
        <authorList>
            <consortium name="Pathogen Informatics"/>
        </authorList>
    </citation>
    <scope>NUCLEOTIDE SEQUENCE</scope>
</reference>
<accession>A0A3S5CNG7</accession>
<sequence length="106" mass="11387">MQDEPSCCFSWPVASSQTPRAPSRHPLERQSGLFNSTDEAASTGPVPVPAHVSEPEGSGALASDRRDDTLQWALEANSRPQGLATEDSVLTKGYEEKLGFEESLVS</sequence>
<gene>
    <name evidence="2" type="ORF">PXEA_LOCUS16689</name>
</gene>
<protein>
    <submittedName>
        <fullName evidence="2">Uncharacterized protein</fullName>
    </submittedName>
</protein>
<feature type="region of interest" description="Disordered" evidence="1">
    <location>
        <begin position="1"/>
        <end position="65"/>
    </location>
</feature>
<dbReference type="EMBL" id="CAAALY010060953">
    <property type="protein sequence ID" value="VEL23249.1"/>
    <property type="molecule type" value="Genomic_DNA"/>
</dbReference>
<proteinExistence type="predicted"/>
<evidence type="ECO:0000313" key="3">
    <source>
        <dbReference type="Proteomes" id="UP000784294"/>
    </source>
</evidence>
<evidence type="ECO:0000313" key="2">
    <source>
        <dbReference type="EMBL" id="VEL23249.1"/>
    </source>
</evidence>
<dbReference type="AlphaFoldDB" id="A0A3S5CNG7"/>
<comment type="caution">
    <text evidence="2">The sequence shown here is derived from an EMBL/GenBank/DDBJ whole genome shotgun (WGS) entry which is preliminary data.</text>
</comment>